<accession>A0ABW4N6M0</accession>
<gene>
    <name evidence="1" type="ORF">ACFSC0_17040</name>
</gene>
<dbReference type="RefSeq" id="WP_377282063.1">
    <property type="nucleotide sequence ID" value="NZ_JBHRSI010000005.1"/>
</dbReference>
<sequence length="65" mass="6752">MPDDQFTAHGGIAAAMSFAAELALTLVEKGLLTDAELRQVIQKANSGGDPQKTAALRVLFPNAGL</sequence>
<organism evidence="1 2">
    <name type="scientific">Phenylobacterium terrae</name>
    <dbReference type="NCBI Taxonomy" id="2665495"/>
    <lineage>
        <taxon>Bacteria</taxon>
        <taxon>Pseudomonadati</taxon>
        <taxon>Pseudomonadota</taxon>
        <taxon>Alphaproteobacteria</taxon>
        <taxon>Caulobacterales</taxon>
        <taxon>Caulobacteraceae</taxon>
        <taxon>Phenylobacterium</taxon>
    </lineage>
</organism>
<dbReference type="EMBL" id="JBHUEY010000006">
    <property type="protein sequence ID" value="MFD1785109.1"/>
    <property type="molecule type" value="Genomic_DNA"/>
</dbReference>
<comment type="caution">
    <text evidence="1">The sequence shown here is derived from an EMBL/GenBank/DDBJ whole genome shotgun (WGS) entry which is preliminary data.</text>
</comment>
<dbReference type="Proteomes" id="UP001597237">
    <property type="component" value="Unassembled WGS sequence"/>
</dbReference>
<proteinExistence type="predicted"/>
<evidence type="ECO:0000313" key="1">
    <source>
        <dbReference type="EMBL" id="MFD1785109.1"/>
    </source>
</evidence>
<keyword evidence="2" id="KW-1185">Reference proteome</keyword>
<protein>
    <submittedName>
        <fullName evidence="1">Uncharacterized protein</fullName>
    </submittedName>
</protein>
<reference evidence="2" key="1">
    <citation type="journal article" date="2019" name="Int. J. Syst. Evol. Microbiol.">
        <title>The Global Catalogue of Microorganisms (GCM) 10K type strain sequencing project: providing services to taxonomists for standard genome sequencing and annotation.</title>
        <authorList>
            <consortium name="The Broad Institute Genomics Platform"/>
            <consortium name="The Broad Institute Genome Sequencing Center for Infectious Disease"/>
            <person name="Wu L."/>
            <person name="Ma J."/>
        </authorList>
    </citation>
    <scope>NUCLEOTIDE SEQUENCE [LARGE SCALE GENOMIC DNA]</scope>
    <source>
        <strain evidence="2">DFY28</strain>
    </source>
</reference>
<evidence type="ECO:0000313" key="2">
    <source>
        <dbReference type="Proteomes" id="UP001597237"/>
    </source>
</evidence>
<name>A0ABW4N6M0_9CAUL</name>